<accession>A0ABU1XYT5</accession>
<keyword evidence="3" id="KW-1185">Reference proteome</keyword>
<reference evidence="2 3" key="1">
    <citation type="submission" date="2023-07" db="EMBL/GenBank/DDBJ databases">
        <title>Sorghum-associated microbial communities from plants grown in Nebraska, USA.</title>
        <authorList>
            <person name="Schachtman D."/>
        </authorList>
    </citation>
    <scope>NUCLEOTIDE SEQUENCE [LARGE SCALE GENOMIC DNA]</scope>
    <source>
        <strain evidence="2 3">4099</strain>
    </source>
</reference>
<feature type="signal peptide" evidence="1">
    <location>
        <begin position="1"/>
        <end position="20"/>
    </location>
</feature>
<comment type="caution">
    <text evidence="2">The sequence shown here is derived from an EMBL/GenBank/DDBJ whole genome shotgun (WGS) entry which is preliminary data.</text>
</comment>
<proteinExistence type="predicted"/>
<organism evidence="2 3">
    <name type="scientific">Luteimonas terrae</name>
    <dbReference type="NCBI Taxonomy" id="1530191"/>
    <lineage>
        <taxon>Bacteria</taxon>
        <taxon>Pseudomonadati</taxon>
        <taxon>Pseudomonadota</taxon>
        <taxon>Gammaproteobacteria</taxon>
        <taxon>Lysobacterales</taxon>
        <taxon>Lysobacteraceae</taxon>
        <taxon>Luteimonas</taxon>
    </lineage>
</organism>
<feature type="chain" id="PRO_5046274278" description="Lipoprotein" evidence="1">
    <location>
        <begin position="21"/>
        <end position="173"/>
    </location>
</feature>
<evidence type="ECO:0000313" key="3">
    <source>
        <dbReference type="Proteomes" id="UP001256588"/>
    </source>
</evidence>
<gene>
    <name evidence="2" type="ORF">J2W68_002688</name>
</gene>
<keyword evidence="1" id="KW-0732">Signal</keyword>
<dbReference type="EMBL" id="JAVDWO010000011">
    <property type="protein sequence ID" value="MDR7193947.1"/>
    <property type="molecule type" value="Genomic_DNA"/>
</dbReference>
<evidence type="ECO:0000256" key="1">
    <source>
        <dbReference type="SAM" id="SignalP"/>
    </source>
</evidence>
<protein>
    <recommendedName>
        <fullName evidence="4">Lipoprotein</fullName>
    </recommendedName>
</protein>
<dbReference type="Proteomes" id="UP001256588">
    <property type="component" value="Unassembled WGS sequence"/>
</dbReference>
<sequence>MYIRNLFVMSALLVSLNACADPHPGGTRSLSETSDRQSLEPRATMGMDLECGGASFVLLGSGENARVEASGTSSMTLPAPRGMQGFVPVGMGCATSASGQQYLVVQYGETPFGCKVCEWFFIYDTQGAPMNYAVPPTRGSGETLEANNDGYERLLSELGLRHPQIEYPESNPR</sequence>
<evidence type="ECO:0000313" key="2">
    <source>
        <dbReference type="EMBL" id="MDR7193947.1"/>
    </source>
</evidence>
<dbReference type="RefSeq" id="WP_310236650.1">
    <property type="nucleotide sequence ID" value="NZ_JAVDWO010000011.1"/>
</dbReference>
<name>A0ABU1XYT5_9GAMM</name>
<evidence type="ECO:0008006" key="4">
    <source>
        <dbReference type="Google" id="ProtNLM"/>
    </source>
</evidence>